<dbReference type="PROSITE" id="PS00742">
    <property type="entry name" value="PEP_ENZYMES_2"/>
    <property type="match status" value="1"/>
</dbReference>
<dbReference type="SUPFAM" id="SSF47831">
    <property type="entry name" value="Enzyme I of the PEP:sugar phosphotransferase system HPr-binding (sub)domain"/>
    <property type="match status" value="1"/>
</dbReference>
<keyword evidence="13 17" id="KW-0479">Metal-binding</keyword>
<feature type="binding site" evidence="20">
    <location>
        <position position="457"/>
    </location>
    <ligand>
        <name>Mg(2+)</name>
        <dbReference type="ChEBI" id="CHEBI:18420"/>
    </ligand>
</feature>
<dbReference type="Gene3D" id="1.10.274.10">
    <property type="entry name" value="PtsI, HPr-binding domain"/>
    <property type="match status" value="1"/>
</dbReference>
<dbReference type="Gene3D" id="3.20.20.60">
    <property type="entry name" value="Phosphoenolpyruvate-binding domains"/>
    <property type="match status" value="1"/>
</dbReference>
<dbReference type="PANTHER" id="PTHR46244:SF3">
    <property type="entry name" value="PHOSPHOENOLPYRUVATE-PROTEIN PHOSPHOTRANSFERASE"/>
    <property type="match status" value="1"/>
</dbReference>
<dbReference type="PIRSF" id="PIRSF000732">
    <property type="entry name" value="PTS_enzyme_I"/>
    <property type="match status" value="1"/>
</dbReference>
<name>A0A0S4NMU7_LIMR5</name>
<dbReference type="PANTHER" id="PTHR46244">
    <property type="entry name" value="PHOSPHOENOLPYRUVATE-PROTEIN PHOSPHOTRANSFERASE"/>
    <property type="match status" value="1"/>
</dbReference>
<evidence type="ECO:0000259" key="21">
    <source>
        <dbReference type="Pfam" id="PF00391"/>
    </source>
</evidence>
<evidence type="ECO:0000256" key="17">
    <source>
        <dbReference type="PIRNR" id="PIRNR000732"/>
    </source>
</evidence>
<evidence type="ECO:0000256" key="9">
    <source>
        <dbReference type="ARBA" id="ARBA00022490"/>
    </source>
</evidence>
<evidence type="ECO:0000256" key="6">
    <source>
        <dbReference type="ARBA" id="ARBA00012232"/>
    </source>
</evidence>
<evidence type="ECO:0000256" key="12">
    <source>
        <dbReference type="ARBA" id="ARBA00022683"/>
    </source>
</evidence>
<evidence type="ECO:0000256" key="18">
    <source>
        <dbReference type="PIRSR" id="PIRSR000732-1"/>
    </source>
</evidence>
<evidence type="ECO:0000256" key="13">
    <source>
        <dbReference type="ARBA" id="ARBA00022723"/>
    </source>
</evidence>
<evidence type="ECO:0000313" key="24">
    <source>
        <dbReference type="EMBL" id="CCC03249.1"/>
    </source>
</evidence>
<evidence type="ECO:0000256" key="4">
    <source>
        <dbReference type="ARBA" id="ARBA00004496"/>
    </source>
</evidence>
<protein>
    <recommendedName>
        <fullName evidence="7 17">Phosphoenolpyruvate-protein phosphotransferase</fullName>
        <ecNumber evidence="6 17">2.7.3.9</ecNumber>
    </recommendedName>
    <alternativeName>
        <fullName evidence="16 17">Phosphotransferase system, enzyme I</fullName>
    </alternativeName>
</protein>
<gene>
    <name evidence="24" type="ORF">LRATCC53608_0498</name>
</gene>
<evidence type="ECO:0000256" key="5">
    <source>
        <dbReference type="ARBA" id="ARBA00007837"/>
    </source>
</evidence>
<evidence type="ECO:0000256" key="2">
    <source>
        <dbReference type="ARBA" id="ARBA00001946"/>
    </source>
</evidence>
<dbReference type="RefSeq" id="WP_003674704.1">
    <property type="nucleotide sequence ID" value="NZ_JBKZCI010000047.1"/>
</dbReference>
<dbReference type="Gene3D" id="3.50.30.10">
    <property type="entry name" value="Phosphohistidine domain"/>
    <property type="match status" value="1"/>
</dbReference>
<dbReference type="InterPro" id="IPR008731">
    <property type="entry name" value="PTS_EIN"/>
</dbReference>
<keyword evidence="14 17" id="KW-0418">Kinase</keyword>
<keyword evidence="9 17" id="KW-0963">Cytoplasm</keyword>
<evidence type="ECO:0000256" key="16">
    <source>
        <dbReference type="ARBA" id="ARBA00033235"/>
    </source>
</evidence>
<keyword evidence="15 17" id="KW-0460">Magnesium</keyword>
<evidence type="ECO:0000256" key="7">
    <source>
        <dbReference type="ARBA" id="ARBA00016544"/>
    </source>
</evidence>
<dbReference type="InterPro" id="IPR024692">
    <property type="entry name" value="PTS_EI"/>
</dbReference>
<dbReference type="AlphaFoldDB" id="A0A0S4NMU7"/>
<accession>F8KE23</accession>
<dbReference type="InterPro" id="IPR000121">
    <property type="entry name" value="PEP_util_C"/>
</dbReference>
<keyword evidence="12 17" id="KW-0598">Phosphotransferase system</keyword>
<feature type="binding site" evidence="19">
    <location>
        <position position="334"/>
    </location>
    <ligand>
        <name>phosphoenolpyruvate</name>
        <dbReference type="ChEBI" id="CHEBI:58702"/>
    </ligand>
</feature>
<dbReference type="InterPro" id="IPR015813">
    <property type="entry name" value="Pyrv/PenolPyrv_kinase-like_dom"/>
</dbReference>
<dbReference type="EMBL" id="FR854363">
    <property type="protein sequence ID" value="CCC03249.1"/>
    <property type="molecule type" value="Genomic_DNA"/>
</dbReference>
<dbReference type="NCBIfam" id="TIGR01417">
    <property type="entry name" value="PTS_I_fam"/>
    <property type="match status" value="1"/>
</dbReference>
<evidence type="ECO:0000259" key="23">
    <source>
        <dbReference type="Pfam" id="PF05524"/>
    </source>
</evidence>
<evidence type="ECO:0000256" key="1">
    <source>
        <dbReference type="ARBA" id="ARBA00000683"/>
    </source>
</evidence>
<comment type="similarity">
    <text evidence="5 17">Belongs to the PEP-utilizing enzyme family.</text>
</comment>
<feature type="binding site" evidence="19">
    <location>
        <position position="467"/>
    </location>
    <ligand>
        <name>phosphoenolpyruvate</name>
        <dbReference type="ChEBI" id="CHEBI:58702"/>
    </ligand>
</feature>
<feature type="domain" description="Phosphotransferase system enzyme I N-terminal" evidence="23">
    <location>
        <begin position="6"/>
        <end position="128"/>
    </location>
</feature>
<dbReference type="Pfam" id="PF00391">
    <property type="entry name" value="PEP-utilizers"/>
    <property type="match status" value="1"/>
</dbReference>
<evidence type="ECO:0000256" key="15">
    <source>
        <dbReference type="ARBA" id="ARBA00022842"/>
    </source>
</evidence>
<dbReference type="InterPro" id="IPR036618">
    <property type="entry name" value="PtsI_HPr-bd_sf"/>
</dbReference>
<dbReference type="HOGENOM" id="CLU_007308_7_0_9"/>
<dbReference type="InterPro" id="IPR036637">
    <property type="entry name" value="Phosphohistidine_dom_sf"/>
</dbReference>
<comment type="catalytic activity">
    <reaction evidence="1 17">
        <text>L-histidyl-[protein] + phosphoenolpyruvate = N(pros)-phospho-L-histidyl-[protein] + pyruvate</text>
        <dbReference type="Rhea" id="RHEA:23880"/>
        <dbReference type="Rhea" id="RHEA-COMP:9745"/>
        <dbReference type="Rhea" id="RHEA-COMP:9746"/>
        <dbReference type="ChEBI" id="CHEBI:15361"/>
        <dbReference type="ChEBI" id="CHEBI:29979"/>
        <dbReference type="ChEBI" id="CHEBI:58702"/>
        <dbReference type="ChEBI" id="CHEBI:64837"/>
        <dbReference type="EC" id="2.7.3.9"/>
    </reaction>
</comment>
<feature type="binding site" evidence="20">
    <location>
        <position position="433"/>
    </location>
    <ligand>
        <name>Mg(2+)</name>
        <dbReference type="ChEBI" id="CHEBI:18420"/>
    </ligand>
</feature>
<keyword evidence="11 17" id="KW-0808">Transferase</keyword>
<dbReference type="InterPro" id="IPR006318">
    <property type="entry name" value="PTS_EI-like"/>
</dbReference>
<dbReference type="GO" id="GO:0016301">
    <property type="term" value="F:kinase activity"/>
    <property type="evidence" value="ECO:0007669"/>
    <property type="project" value="UniProtKB-KW"/>
</dbReference>
<dbReference type="EC" id="2.7.3.9" evidence="6 17"/>
<organism evidence="24">
    <name type="scientific">Limosilactobacillus reuteri subsp. suis (strain ATCC 53608 / LMG 31752 / 1063)</name>
    <name type="common">Lactobacillus reuteri</name>
    <dbReference type="NCBI Taxonomy" id="927703"/>
    <lineage>
        <taxon>Bacteria</taxon>
        <taxon>Bacillati</taxon>
        <taxon>Bacillota</taxon>
        <taxon>Bacilli</taxon>
        <taxon>Lactobacillales</taxon>
        <taxon>Lactobacillaceae</taxon>
        <taxon>Limosilactobacillus</taxon>
    </lineage>
</organism>
<feature type="active site" description="Tele-phosphohistidine intermediate" evidence="18">
    <location>
        <position position="191"/>
    </location>
</feature>
<evidence type="ECO:0000256" key="3">
    <source>
        <dbReference type="ARBA" id="ARBA00002728"/>
    </source>
</evidence>
<evidence type="ECO:0000259" key="22">
    <source>
        <dbReference type="Pfam" id="PF02896"/>
    </source>
</evidence>
<accession>A0A0S4NMU7</accession>
<dbReference type="Pfam" id="PF05524">
    <property type="entry name" value="PEP-utilisers_N"/>
    <property type="match status" value="1"/>
</dbReference>
<dbReference type="InterPro" id="IPR050499">
    <property type="entry name" value="PEP-utilizing_PTS_enzyme"/>
</dbReference>
<dbReference type="SUPFAM" id="SSF52009">
    <property type="entry name" value="Phosphohistidine domain"/>
    <property type="match status" value="1"/>
</dbReference>
<feature type="domain" description="PEP-utilising enzyme mobile" evidence="21">
    <location>
        <begin position="155"/>
        <end position="227"/>
    </location>
</feature>
<feature type="domain" description="PEP-utilising enzyme C-terminal" evidence="22">
    <location>
        <begin position="253"/>
        <end position="543"/>
    </location>
</feature>
<keyword evidence="10 17" id="KW-0762">Sugar transport</keyword>
<dbReference type="GO" id="GO:0005737">
    <property type="term" value="C:cytoplasm"/>
    <property type="evidence" value="ECO:0007669"/>
    <property type="project" value="UniProtKB-SubCell"/>
</dbReference>
<evidence type="ECO:0000256" key="20">
    <source>
        <dbReference type="PIRSR" id="PIRSR000732-3"/>
    </source>
</evidence>
<proteinExistence type="inferred from homology"/>
<comment type="function">
    <text evidence="3 17">General (non sugar-specific) component of the phosphoenolpyruvate-dependent sugar phosphotransferase system (sugar PTS). This major carbohydrate active-transport system catalyzes the phosphorylation of incoming sugar substrates concomitantly with their translocation across the cell membrane. Enzyme I transfers the phosphoryl group from phosphoenolpyruvate (PEP) to the phosphoryl carrier protein (HPr).</text>
</comment>
<dbReference type="PRINTS" id="PR01736">
    <property type="entry name" value="PHPHTRNFRASE"/>
</dbReference>
<evidence type="ECO:0000256" key="10">
    <source>
        <dbReference type="ARBA" id="ARBA00022597"/>
    </source>
</evidence>
<dbReference type="GO" id="GO:0008965">
    <property type="term" value="F:phosphoenolpyruvate-protein phosphotransferase activity"/>
    <property type="evidence" value="ECO:0007669"/>
    <property type="project" value="UniProtKB-EC"/>
</dbReference>
<reference evidence="24" key="2">
    <citation type="submission" date="2011-05" db="EMBL/GenBank/DDBJ databases">
        <authorList>
            <person name="Davey R."/>
        </authorList>
    </citation>
    <scope>NUCLEOTIDE SEQUENCE</scope>
    <source>
        <strain evidence="24">ATCC 53608</strain>
    </source>
</reference>
<comment type="subcellular location">
    <subcellularLocation>
        <location evidence="4 17">Cytoplasm</location>
    </subcellularLocation>
</comment>
<dbReference type="Pfam" id="PF02896">
    <property type="entry name" value="PEP-utilizers_C"/>
    <property type="match status" value="1"/>
</dbReference>
<dbReference type="InterPro" id="IPR008279">
    <property type="entry name" value="PEP-util_enz_mobile_dom"/>
</dbReference>
<evidence type="ECO:0000256" key="8">
    <source>
        <dbReference type="ARBA" id="ARBA00022448"/>
    </source>
</evidence>
<comment type="cofactor">
    <cofactor evidence="2 17 20">
        <name>Mg(2+)</name>
        <dbReference type="ChEBI" id="CHEBI:18420"/>
    </cofactor>
</comment>
<evidence type="ECO:0000256" key="14">
    <source>
        <dbReference type="ARBA" id="ARBA00022777"/>
    </source>
</evidence>
<feature type="active site" description="Proton donor" evidence="18">
    <location>
        <position position="504"/>
    </location>
</feature>
<evidence type="ECO:0000256" key="19">
    <source>
        <dbReference type="PIRSR" id="PIRSR000732-2"/>
    </source>
</evidence>
<feature type="binding site" evidence="19">
    <location>
        <begin position="456"/>
        <end position="457"/>
    </location>
    <ligand>
        <name>phosphoenolpyruvate</name>
        <dbReference type="ChEBI" id="CHEBI:58702"/>
    </ligand>
</feature>
<dbReference type="InterPro" id="IPR023151">
    <property type="entry name" value="PEP_util_CS"/>
</dbReference>
<feature type="binding site" evidence="19">
    <location>
        <position position="298"/>
    </location>
    <ligand>
        <name>phosphoenolpyruvate</name>
        <dbReference type="ChEBI" id="CHEBI:58702"/>
    </ligand>
</feature>
<reference evidence="24" key="1">
    <citation type="journal article" date="2011" name="J. Bacteriol.">
        <title>Genome sequence of the vertebrate gut symbiont Lactobacillus reuteri ATCC 53608.</title>
        <authorList>
            <person name="Heavens D."/>
            <person name="Tailford L.E."/>
            <person name="Crossman L."/>
            <person name="Jeffers F."/>
            <person name="Mackenzie D.A."/>
            <person name="Caccamo M."/>
            <person name="Juge N."/>
        </authorList>
    </citation>
    <scope>NUCLEOTIDE SEQUENCE [LARGE SCALE GENOMIC DNA]</scope>
    <source>
        <strain evidence="24">ATCC 53608</strain>
    </source>
</reference>
<dbReference type="GO" id="GO:0009401">
    <property type="term" value="P:phosphoenolpyruvate-dependent sugar phosphotransferase system"/>
    <property type="evidence" value="ECO:0007669"/>
    <property type="project" value="UniProtKB-KW"/>
</dbReference>
<dbReference type="GO" id="GO:0046872">
    <property type="term" value="F:metal ion binding"/>
    <property type="evidence" value="ECO:0007669"/>
    <property type="project" value="UniProtKB-KW"/>
</dbReference>
<evidence type="ECO:0000256" key="11">
    <source>
        <dbReference type="ARBA" id="ARBA00022679"/>
    </source>
</evidence>
<dbReference type="InterPro" id="IPR040442">
    <property type="entry name" value="Pyrv_kinase-like_dom_sf"/>
</dbReference>
<keyword evidence="8 17" id="KW-0813">Transport</keyword>
<dbReference type="SUPFAM" id="SSF51621">
    <property type="entry name" value="Phosphoenolpyruvate/pyruvate domain"/>
    <property type="match status" value="1"/>
</dbReference>
<sequence>MSILLTGLAASSGVTIAPAHLLVESDLSIKKQHTADENHEVARLHDSFALSKTELQHLSKHAHELLGQRAVTIIDTQIAILDDPTLQEKIIDRINSHHDTAEWAVKRVEDYYLSVFERKNDNEYLYARATALRDVTKRVLSHLLNVSLPDPGLLDHRAIFVANNITPTDTAQFDKRYVAGIVTTNGGRTSHFTIMSKTLSLPAVVGVKNATTIIHDGDLLIVDGIHGKVIVNPTNEEIEHYRLLAGKFIQEQQKWGALKDKQTVSADGRRFEVGANVGTFADVIDAQEDGAEGIGLLRTEFLYMSKDELPTEEQQFNAYKRFVSAMNEQRVVARTLDIGGDKKLGMVALPHEDNPYLGFRAIRIGLARPEILRPQLRALLRASVYGRLAIMFPMIATIEEFQAARAILDEEKEKLEQAGIQVAKNIEVGMMLEIPAVAVMAEHFAKYVDFFSIGSNDLIQYLFAVDRGNQQVAYLYQELHPAVLRMVRQVIEAAHAEGKWVGMCGEMANNAYAVPLLMAMGLDEFSMSSSQILRVRSLINQLNTRKLQPLVHRAIHAETAAAVQKLVEKYVPQVKL</sequence>